<organism evidence="1 2">
    <name type="scientific">Metabacillus endolithicus</name>
    <dbReference type="NCBI Taxonomy" id="1535204"/>
    <lineage>
        <taxon>Bacteria</taxon>
        <taxon>Bacillati</taxon>
        <taxon>Bacillota</taxon>
        <taxon>Bacilli</taxon>
        <taxon>Bacillales</taxon>
        <taxon>Bacillaceae</taxon>
        <taxon>Metabacillus</taxon>
    </lineage>
</organism>
<accession>A0ABW5BWK1</accession>
<sequence length="52" mass="6059">MWVITVYSNESIKMFEYECELEAKESLQSMRGSSILSHVVYFNDHLVETVAN</sequence>
<dbReference type="EMBL" id="JBHUIK010000001">
    <property type="protein sequence ID" value="MFD2213060.1"/>
    <property type="molecule type" value="Genomic_DNA"/>
</dbReference>
<evidence type="ECO:0000313" key="1">
    <source>
        <dbReference type="EMBL" id="MFD2213060.1"/>
    </source>
</evidence>
<gene>
    <name evidence="1" type="ORF">ACFSKK_04945</name>
</gene>
<evidence type="ECO:0000313" key="2">
    <source>
        <dbReference type="Proteomes" id="UP001597318"/>
    </source>
</evidence>
<dbReference type="Proteomes" id="UP001597318">
    <property type="component" value="Unassembled WGS sequence"/>
</dbReference>
<protein>
    <submittedName>
        <fullName evidence="1">Uncharacterized protein</fullName>
    </submittedName>
</protein>
<comment type="caution">
    <text evidence="1">The sequence shown here is derived from an EMBL/GenBank/DDBJ whole genome shotgun (WGS) entry which is preliminary data.</text>
</comment>
<proteinExistence type="predicted"/>
<name>A0ABW5BWK1_9BACI</name>
<dbReference type="RefSeq" id="WP_247341431.1">
    <property type="nucleotide sequence ID" value="NZ_CP095550.1"/>
</dbReference>
<reference evidence="2" key="1">
    <citation type="journal article" date="2019" name="Int. J. Syst. Evol. Microbiol.">
        <title>The Global Catalogue of Microorganisms (GCM) 10K type strain sequencing project: providing services to taxonomists for standard genome sequencing and annotation.</title>
        <authorList>
            <consortium name="The Broad Institute Genomics Platform"/>
            <consortium name="The Broad Institute Genome Sequencing Center for Infectious Disease"/>
            <person name="Wu L."/>
            <person name="Ma J."/>
        </authorList>
    </citation>
    <scope>NUCLEOTIDE SEQUENCE [LARGE SCALE GENOMIC DNA]</scope>
    <source>
        <strain evidence="2">CGMCC 1.15474</strain>
    </source>
</reference>
<keyword evidence="2" id="KW-1185">Reference proteome</keyword>